<evidence type="ECO:0000256" key="4">
    <source>
        <dbReference type="PROSITE-ProRule" id="PRU00335"/>
    </source>
</evidence>
<dbReference type="InterPro" id="IPR050109">
    <property type="entry name" value="HTH-type_TetR-like_transc_reg"/>
</dbReference>
<dbReference type="Pfam" id="PF14246">
    <property type="entry name" value="TetR_C_7"/>
    <property type="match status" value="1"/>
</dbReference>
<dbReference type="PROSITE" id="PS50977">
    <property type="entry name" value="HTH_TETR_2"/>
    <property type="match status" value="1"/>
</dbReference>
<dbReference type="PRINTS" id="PR00455">
    <property type="entry name" value="HTHTETR"/>
</dbReference>
<keyword evidence="3" id="KW-0804">Transcription</keyword>
<dbReference type="Proteomes" id="UP000216885">
    <property type="component" value="Unassembled WGS sequence"/>
</dbReference>
<evidence type="ECO:0000313" key="8">
    <source>
        <dbReference type="Proteomes" id="UP000216885"/>
    </source>
</evidence>
<dbReference type="InterPro" id="IPR039536">
    <property type="entry name" value="TetR_C_Proteobacteria"/>
</dbReference>
<gene>
    <name evidence="7" type="ORF">CAL20_18560</name>
</gene>
<feature type="compositionally biased region" description="Polar residues" evidence="5">
    <location>
        <begin position="25"/>
        <end position="43"/>
    </location>
</feature>
<accession>A0A261TZE9</accession>
<evidence type="ECO:0000256" key="1">
    <source>
        <dbReference type="ARBA" id="ARBA00023015"/>
    </source>
</evidence>
<keyword evidence="2 4" id="KW-0238">DNA-binding</keyword>
<evidence type="ECO:0000256" key="3">
    <source>
        <dbReference type="ARBA" id="ARBA00023163"/>
    </source>
</evidence>
<dbReference type="PANTHER" id="PTHR30055">
    <property type="entry name" value="HTH-TYPE TRANSCRIPTIONAL REGULATOR RUTR"/>
    <property type="match status" value="1"/>
</dbReference>
<reference evidence="7 8" key="1">
    <citation type="submission" date="2017-05" db="EMBL/GenBank/DDBJ databases">
        <title>Complete and WGS of Bordetella genogroups.</title>
        <authorList>
            <person name="Spilker T."/>
            <person name="LiPuma J."/>
        </authorList>
    </citation>
    <scope>NUCLEOTIDE SEQUENCE [LARGE SCALE GENOMIC DNA]</scope>
    <source>
        <strain evidence="7 8">AU9919</strain>
    </source>
</reference>
<evidence type="ECO:0000256" key="2">
    <source>
        <dbReference type="ARBA" id="ARBA00023125"/>
    </source>
</evidence>
<evidence type="ECO:0000313" key="7">
    <source>
        <dbReference type="EMBL" id="OZI53993.1"/>
    </source>
</evidence>
<sequence>MKKTDHPSESTSGQYRSAGVARVTSGAQSGSGSDPKLSESSPCPTGKALAVLDAARDVFLTHGFSAATTDMIQQAAGVSKATVYAHYPTKEALFAAVIERQCAMHMDALRAGRSVSGGIQAVLAEMANAYLDFGLAPSGLALFRVAAAEAIRFPELARTFYEKGPKVYCTIVAEHLERAVQAKELDLGTMTTQEAAAVFFSLVRGHIQLQSLLLSDRPATAAQRKRWANLALETFFKAFGTR</sequence>
<organism evidence="7 8">
    <name type="scientific">Bordetella genomosp. 4</name>
    <dbReference type="NCBI Taxonomy" id="463044"/>
    <lineage>
        <taxon>Bacteria</taxon>
        <taxon>Pseudomonadati</taxon>
        <taxon>Pseudomonadota</taxon>
        <taxon>Betaproteobacteria</taxon>
        <taxon>Burkholderiales</taxon>
        <taxon>Alcaligenaceae</taxon>
        <taxon>Bordetella</taxon>
    </lineage>
</organism>
<dbReference type="GO" id="GO:0003700">
    <property type="term" value="F:DNA-binding transcription factor activity"/>
    <property type="evidence" value="ECO:0007669"/>
    <property type="project" value="TreeGrafter"/>
</dbReference>
<dbReference type="Gene3D" id="1.10.357.10">
    <property type="entry name" value="Tetracycline Repressor, domain 2"/>
    <property type="match status" value="1"/>
</dbReference>
<comment type="caution">
    <text evidence="7">The sequence shown here is derived from an EMBL/GenBank/DDBJ whole genome shotgun (WGS) entry which is preliminary data.</text>
</comment>
<evidence type="ECO:0000256" key="5">
    <source>
        <dbReference type="SAM" id="MobiDB-lite"/>
    </source>
</evidence>
<dbReference type="FunFam" id="1.10.10.60:FF:000141">
    <property type="entry name" value="TetR family transcriptional regulator"/>
    <property type="match status" value="1"/>
</dbReference>
<dbReference type="Gene3D" id="1.10.10.60">
    <property type="entry name" value="Homeodomain-like"/>
    <property type="match status" value="1"/>
</dbReference>
<feature type="DNA-binding region" description="H-T-H motif" evidence="4">
    <location>
        <begin position="68"/>
        <end position="87"/>
    </location>
</feature>
<dbReference type="EMBL" id="NEVQ01000018">
    <property type="protein sequence ID" value="OZI53993.1"/>
    <property type="molecule type" value="Genomic_DNA"/>
</dbReference>
<dbReference type="GO" id="GO:0000976">
    <property type="term" value="F:transcription cis-regulatory region binding"/>
    <property type="evidence" value="ECO:0007669"/>
    <property type="project" value="TreeGrafter"/>
</dbReference>
<dbReference type="SUPFAM" id="SSF46689">
    <property type="entry name" value="Homeodomain-like"/>
    <property type="match status" value="1"/>
</dbReference>
<dbReference type="SUPFAM" id="SSF48498">
    <property type="entry name" value="Tetracyclin repressor-like, C-terminal domain"/>
    <property type="match status" value="1"/>
</dbReference>
<name>A0A261TZE9_9BORD</name>
<evidence type="ECO:0000259" key="6">
    <source>
        <dbReference type="PROSITE" id="PS50977"/>
    </source>
</evidence>
<dbReference type="InterPro" id="IPR009057">
    <property type="entry name" value="Homeodomain-like_sf"/>
</dbReference>
<proteinExistence type="predicted"/>
<keyword evidence="8" id="KW-1185">Reference proteome</keyword>
<dbReference type="InterPro" id="IPR001647">
    <property type="entry name" value="HTH_TetR"/>
</dbReference>
<dbReference type="AlphaFoldDB" id="A0A261TZE9"/>
<feature type="region of interest" description="Disordered" evidence="5">
    <location>
        <begin position="1"/>
        <end position="43"/>
    </location>
</feature>
<feature type="domain" description="HTH tetR-type" evidence="6">
    <location>
        <begin position="45"/>
        <end position="105"/>
    </location>
</feature>
<dbReference type="InterPro" id="IPR036271">
    <property type="entry name" value="Tet_transcr_reg_TetR-rel_C_sf"/>
</dbReference>
<protein>
    <recommendedName>
        <fullName evidence="6">HTH tetR-type domain-containing protein</fullName>
    </recommendedName>
</protein>
<keyword evidence="1" id="KW-0805">Transcription regulation</keyword>
<dbReference type="Pfam" id="PF00440">
    <property type="entry name" value="TetR_N"/>
    <property type="match status" value="1"/>
</dbReference>
<dbReference type="PANTHER" id="PTHR30055:SF146">
    <property type="entry name" value="HTH-TYPE TRANSCRIPTIONAL DUAL REGULATOR CECR"/>
    <property type="match status" value="1"/>
</dbReference>